<feature type="transmembrane region" description="Helical" evidence="1">
    <location>
        <begin position="43"/>
        <end position="63"/>
    </location>
</feature>
<comment type="caution">
    <text evidence="2">The sequence shown here is derived from an EMBL/GenBank/DDBJ whole genome shotgun (WGS) entry which is preliminary data.</text>
</comment>
<keyword evidence="1" id="KW-1133">Transmembrane helix</keyword>
<dbReference type="Proteomes" id="UP000823775">
    <property type="component" value="Unassembled WGS sequence"/>
</dbReference>
<evidence type="ECO:0000256" key="1">
    <source>
        <dbReference type="SAM" id="Phobius"/>
    </source>
</evidence>
<feature type="transmembrane region" description="Helical" evidence="1">
    <location>
        <begin position="12"/>
        <end position="31"/>
    </location>
</feature>
<evidence type="ECO:0000313" key="3">
    <source>
        <dbReference type="Proteomes" id="UP000823775"/>
    </source>
</evidence>
<keyword evidence="1" id="KW-0812">Transmembrane</keyword>
<evidence type="ECO:0000313" key="2">
    <source>
        <dbReference type="EMBL" id="MCE3214932.1"/>
    </source>
</evidence>
<reference evidence="2 3" key="1">
    <citation type="journal article" date="2021" name="BMC Genomics">
        <title>Datura genome reveals duplications of psychoactive alkaloid biosynthetic genes and high mutation rate following tissue culture.</title>
        <authorList>
            <person name="Rajewski A."/>
            <person name="Carter-House D."/>
            <person name="Stajich J."/>
            <person name="Litt A."/>
        </authorList>
    </citation>
    <scope>NUCLEOTIDE SEQUENCE [LARGE SCALE GENOMIC DNA]</scope>
    <source>
        <strain evidence="2">AR-01</strain>
    </source>
</reference>
<proteinExistence type="predicted"/>
<protein>
    <submittedName>
        <fullName evidence="2">Uncharacterized protein</fullName>
    </submittedName>
</protein>
<keyword evidence="3" id="KW-1185">Reference proteome</keyword>
<gene>
    <name evidence="2" type="ORF">HAX54_000308</name>
</gene>
<organism evidence="2 3">
    <name type="scientific">Datura stramonium</name>
    <name type="common">Jimsonweed</name>
    <name type="synonym">Common thornapple</name>
    <dbReference type="NCBI Taxonomy" id="4076"/>
    <lineage>
        <taxon>Eukaryota</taxon>
        <taxon>Viridiplantae</taxon>
        <taxon>Streptophyta</taxon>
        <taxon>Embryophyta</taxon>
        <taxon>Tracheophyta</taxon>
        <taxon>Spermatophyta</taxon>
        <taxon>Magnoliopsida</taxon>
        <taxon>eudicotyledons</taxon>
        <taxon>Gunneridae</taxon>
        <taxon>Pentapetalae</taxon>
        <taxon>asterids</taxon>
        <taxon>lamiids</taxon>
        <taxon>Solanales</taxon>
        <taxon>Solanaceae</taxon>
        <taxon>Solanoideae</taxon>
        <taxon>Datureae</taxon>
        <taxon>Datura</taxon>
    </lineage>
</organism>
<sequence length="105" mass="12188">MAFIIWAEVYYFLNLFGLLCGATEGLFTCRFQLLTQKMIPETCLVLILCLFLPYYVMESFIVASQSYRMATSSSRDPLGPHWIEVLSLLSLEKEAYIRAIRHHDE</sequence>
<accession>A0ABS8WPW1</accession>
<dbReference type="EMBL" id="JACEIK010010081">
    <property type="protein sequence ID" value="MCE3214932.1"/>
    <property type="molecule type" value="Genomic_DNA"/>
</dbReference>
<name>A0ABS8WPW1_DATST</name>
<keyword evidence="1" id="KW-0472">Membrane</keyword>